<evidence type="ECO:0000313" key="1">
    <source>
        <dbReference type="EMBL" id="RNA08475.1"/>
    </source>
</evidence>
<evidence type="ECO:0000313" key="2">
    <source>
        <dbReference type="Proteomes" id="UP000276133"/>
    </source>
</evidence>
<name>A0A3M7QBZ9_BRAPC</name>
<protein>
    <submittedName>
        <fullName evidence="1">Uncharacterized protein</fullName>
    </submittedName>
</protein>
<dbReference type="AlphaFoldDB" id="A0A3M7QBZ9"/>
<keyword evidence="2" id="KW-1185">Reference proteome</keyword>
<reference evidence="1 2" key="1">
    <citation type="journal article" date="2018" name="Sci. Rep.">
        <title>Genomic signatures of local adaptation to the degree of environmental predictability in rotifers.</title>
        <authorList>
            <person name="Franch-Gras L."/>
            <person name="Hahn C."/>
            <person name="Garcia-Roger E.M."/>
            <person name="Carmona M.J."/>
            <person name="Serra M."/>
            <person name="Gomez A."/>
        </authorList>
    </citation>
    <scope>NUCLEOTIDE SEQUENCE [LARGE SCALE GENOMIC DNA]</scope>
    <source>
        <strain evidence="1">HYR1</strain>
    </source>
</reference>
<gene>
    <name evidence="1" type="ORF">BpHYR1_045351</name>
</gene>
<accession>A0A3M7QBZ9</accession>
<comment type="caution">
    <text evidence="1">The sequence shown here is derived from an EMBL/GenBank/DDBJ whole genome shotgun (WGS) entry which is preliminary data.</text>
</comment>
<sequence length="38" mass="4261">MNEYFPKINHSLAKRETSPDVLSFDKLGLNGVWGEAPV</sequence>
<proteinExistence type="predicted"/>
<dbReference type="Proteomes" id="UP000276133">
    <property type="component" value="Unassembled WGS sequence"/>
</dbReference>
<dbReference type="EMBL" id="REGN01006736">
    <property type="protein sequence ID" value="RNA08475.1"/>
    <property type="molecule type" value="Genomic_DNA"/>
</dbReference>
<organism evidence="1 2">
    <name type="scientific">Brachionus plicatilis</name>
    <name type="common">Marine rotifer</name>
    <name type="synonym">Brachionus muelleri</name>
    <dbReference type="NCBI Taxonomy" id="10195"/>
    <lineage>
        <taxon>Eukaryota</taxon>
        <taxon>Metazoa</taxon>
        <taxon>Spiralia</taxon>
        <taxon>Gnathifera</taxon>
        <taxon>Rotifera</taxon>
        <taxon>Eurotatoria</taxon>
        <taxon>Monogononta</taxon>
        <taxon>Pseudotrocha</taxon>
        <taxon>Ploima</taxon>
        <taxon>Brachionidae</taxon>
        <taxon>Brachionus</taxon>
    </lineage>
</organism>